<accession>Q4SX94</accession>
<dbReference type="GO" id="GO:0005525">
    <property type="term" value="F:GTP binding"/>
    <property type="evidence" value="ECO:0007669"/>
    <property type="project" value="UniProtKB-KW"/>
</dbReference>
<dbReference type="InterPro" id="IPR027417">
    <property type="entry name" value="P-loop_NTPase"/>
</dbReference>
<dbReference type="GO" id="GO:0016787">
    <property type="term" value="F:hydrolase activity"/>
    <property type="evidence" value="ECO:0007669"/>
    <property type="project" value="UniProtKB-KW"/>
</dbReference>
<dbReference type="GO" id="GO:0016020">
    <property type="term" value="C:membrane"/>
    <property type="evidence" value="ECO:0007669"/>
    <property type="project" value="InterPro"/>
</dbReference>
<dbReference type="PANTHER" id="PTHR32341:SF10">
    <property type="entry name" value="INTERFERON-INDUCIBLE GTPASE 5"/>
    <property type="match status" value="1"/>
</dbReference>
<sequence length="77" mass="9205">DEYLKVVGFEKFDFFIIISATRFSENDVNLAKEIQKMGKKFYFVRSKVDNDLLNEQRCQSEFDPEQTLSRIRDDCKQ</sequence>
<gene>
    <name evidence="6" type="ORF">GSTENG00011057001</name>
</gene>
<dbReference type="PROSITE" id="PS51716">
    <property type="entry name" value="G_IRG"/>
    <property type="match status" value="1"/>
</dbReference>
<feature type="domain" description="IRG-type G" evidence="5">
    <location>
        <begin position="1"/>
        <end position="77"/>
    </location>
</feature>
<protein>
    <submittedName>
        <fullName evidence="6">(spotted green pufferfish) hypothetical protein</fullName>
    </submittedName>
</protein>
<dbReference type="AlphaFoldDB" id="Q4SX94"/>
<name>Q4SX94_TETNG</name>
<dbReference type="Gene3D" id="3.40.50.300">
    <property type="entry name" value="P-loop containing nucleotide triphosphate hydrolases"/>
    <property type="match status" value="1"/>
</dbReference>
<evidence type="ECO:0000313" key="6">
    <source>
        <dbReference type="EMBL" id="CAF94738.1"/>
    </source>
</evidence>
<proteinExistence type="inferred from homology"/>
<dbReference type="OrthoDB" id="422720at2759"/>
<keyword evidence="3" id="KW-0378">Hydrolase</keyword>
<reference evidence="6" key="2">
    <citation type="submission" date="2004-02" db="EMBL/GenBank/DDBJ databases">
        <authorList>
            <consortium name="Genoscope"/>
            <consortium name="Whitehead Institute Centre for Genome Research"/>
        </authorList>
    </citation>
    <scope>NUCLEOTIDE SEQUENCE</scope>
</reference>
<evidence type="ECO:0000259" key="5">
    <source>
        <dbReference type="PROSITE" id="PS51716"/>
    </source>
</evidence>
<keyword evidence="2" id="KW-0547">Nucleotide-binding</keyword>
<dbReference type="InterPro" id="IPR051515">
    <property type="entry name" value="IRG"/>
</dbReference>
<dbReference type="KEGG" id="tng:GSTEN00011057G001"/>
<dbReference type="InterPro" id="IPR030385">
    <property type="entry name" value="G_IRG_dom"/>
</dbReference>
<evidence type="ECO:0000256" key="3">
    <source>
        <dbReference type="ARBA" id="ARBA00022801"/>
    </source>
</evidence>
<comment type="caution">
    <text evidence="6">The sequence shown here is derived from an EMBL/GenBank/DDBJ whole genome shotgun (WGS) entry which is preliminary data.</text>
</comment>
<feature type="non-terminal residue" evidence="6">
    <location>
        <position position="1"/>
    </location>
</feature>
<keyword evidence="4" id="KW-0342">GTP-binding</keyword>
<organism evidence="6">
    <name type="scientific">Tetraodon nigroviridis</name>
    <name type="common">Spotted green pufferfish</name>
    <name type="synonym">Chelonodon nigroviridis</name>
    <dbReference type="NCBI Taxonomy" id="99883"/>
    <lineage>
        <taxon>Eukaryota</taxon>
        <taxon>Metazoa</taxon>
        <taxon>Chordata</taxon>
        <taxon>Craniata</taxon>
        <taxon>Vertebrata</taxon>
        <taxon>Euteleostomi</taxon>
        <taxon>Actinopterygii</taxon>
        <taxon>Neopterygii</taxon>
        <taxon>Teleostei</taxon>
        <taxon>Neoteleostei</taxon>
        <taxon>Acanthomorphata</taxon>
        <taxon>Eupercaria</taxon>
        <taxon>Tetraodontiformes</taxon>
        <taxon>Tetradontoidea</taxon>
        <taxon>Tetraodontidae</taxon>
        <taxon>Tetraodon</taxon>
    </lineage>
</organism>
<dbReference type="PANTHER" id="PTHR32341">
    <property type="entry name" value="INTERFERON-INDUCIBLE GTPASE"/>
    <property type="match status" value="1"/>
</dbReference>
<comment type="similarity">
    <text evidence="1">Belongs to the TRAFAC class dynamin-like GTPase superfamily. IRG family.</text>
</comment>
<dbReference type="InterPro" id="IPR007743">
    <property type="entry name" value="Immunity-related_GTPase-like"/>
</dbReference>
<dbReference type="Pfam" id="PF05049">
    <property type="entry name" value="IIGP"/>
    <property type="match status" value="1"/>
</dbReference>
<evidence type="ECO:0000256" key="4">
    <source>
        <dbReference type="ARBA" id="ARBA00023134"/>
    </source>
</evidence>
<evidence type="ECO:0000256" key="2">
    <source>
        <dbReference type="ARBA" id="ARBA00022741"/>
    </source>
</evidence>
<feature type="non-terminal residue" evidence="6">
    <location>
        <position position="77"/>
    </location>
</feature>
<evidence type="ECO:0000256" key="1">
    <source>
        <dbReference type="ARBA" id="ARBA00005429"/>
    </source>
</evidence>
<dbReference type="EMBL" id="CAAE01012778">
    <property type="protein sequence ID" value="CAF94738.1"/>
    <property type="molecule type" value="Genomic_DNA"/>
</dbReference>
<reference evidence="6" key="1">
    <citation type="journal article" date="2004" name="Nature">
        <title>Genome duplication in the teleost fish Tetraodon nigroviridis reveals the early vertebrate proto-karyotype.</title>
        <authorList>
            <person name="Jaillon O."/>
            <person name="Aury J.-M."/>
            <person name="Brunet F."/>
            <person name="Petit J.-L."/>
            <person name="Stange-Thomann N."/>
            <person name="Mauceli E."/>
            <person name="Bouneau L."/>
            <person name="Fischer C."/>
            <person name="Ozouf-Costaz C."/>
            <person name="Bernot A."/>
            <person name="Nicaud S."/>
            <person name="Jaffe D."/>
            <person name="Fisher S."/>
            <person name="Lutfalla G."/>
            <person name="Dossat C."/>
            <person name="Segurens B."/>
            <person name="Dasilva C."/>
            <person name="Salanoubat M."/>
            <person name="Levy M."/>
            <person name="Boudet N."/>
            <person name="Castellano S."/>
            <person name="Anthouard V."/>
            <person name="Jubin C."/>
            <person name="Castelli V."/>
            <person name="Katinka M."/>
            <person name="Vacherie B."/>
            <person name="Biemont C."/>
            <person name="Skalli Z."/>
            <person name="Cattolico L."/>
            <person name="Poulain J."/>
            <person name="De Berardinis V."/>
            <person name="Cruaud C."/>
            <person name="Duprat S."/>
            <person name="Brottier P."/>
            <person name="Coutanceau J.-P."/>
            <person name="Gouzy J."/>
            <person name="Parra G."/>
            <person name="Lardier G."/>
            <person name="Chapple C."/>
            <person name="McKernan K.J."/>
            <person name="McEwan P."/>
            <person name="Bosak S."/>
            <person name="Kellis M."/>
            <person name="Volff J.-N."/>
            <person name="Guigo R."/>
            <person name="Zody M.C."/>
            <person name="Mesirov J."/>
            <person name="Lindblad-Toh K."/>
            <person name="Birren B."/>
            <person name="Nusbaum C."/>
            <person name="Kahn D."/>
            <person name="Robinson-Rechavi M."/>
            <person name="Laudet V."/>
            <person name="Schachter V."/>
            <person name="Quetier F."/>
            <person name="Saurin W."/>
            <person name="Scarpelli C."/>
            <person name="Wincker P."/>
            <person name="Lander E.S."/>
            <person name="Weissenbach J."/>
            <person name="Roest Crollius H."/>
        </authorList>
    </citation>
    <scope>NUCLEOTIDE SEQUENCE [LARGE SCALE GENOMIC DNA]</scope>
</reference>